<dbReference type="PATRIC" id="fig|482300.6.peg.923"/>
<gene>
    <name evidence="2" type="ORF">MAESPC_00815</name>
</gene>
<evidence type="ECO:0000313" key="2">
    <source>
        <dbReference type="EMBL" id="EPF24044.1"/>
    </source>
</evidence>
<accession>S3KHA0</accession>
<evidence type="ECO:0000256" key="1">
    <source>
        <dbReference type="SAM" id="Phobius"/>
    </source>
</evidence>
<keyword evidence="1" id="KW-0812">Transmembrane</keyword>
<comment type="caution">
    <text evidence="2">The sequence shown here is derived from an EMBL/GenBank/DDBJ whole genome shotgun (WGS) entry which is preliminary data.</text>
</comment>
<dbReference type="RefSeq" id="WP_016514775.1">
    <property type="nucleotide sequence ID" value="NZ_ASZQ01000117.1"/>
</dbReference>
<keyword evidence="1" id="KW-1133">Transmembrane helix</keyword>
<organism evidence="2 3">
    <name type="scientific">Microcystis aeruginosa SPC777</name>
    <dbReference type="NCBI Taxonomy" id="482300"/>
    <lineage>
        <taxon>Bacteria</taxon>
        <taxon>Bacillati</taxon>
        <taxon>Cyanobacteriota</taxon>
        <taxon>Cyanophyceae</taxon>
        <taxon>Oscillatoriophycideae</taxon>
        <taxon>Chroococcales</taxon>
        <taxon>Microcystaceae</taxon>
        <taxon>Microcystis</taxon>
    </lineage>
</organism>
<feature type="transmembrane region" description="Helical" evidence="1">
    <location>
        <begin position="35"/>
        <end position="52"/>
    </location>
</feature>
<dbReference type="AlphaFoldDB" id="S3KHA0"/>
<evidence type="ECO:0000313" key="3">
    <source>
        <dbReference type="Proteomes" id="UP000014617"/>
    </source>
</evidence>
<name>S3KHA0_MICAE</name>
<protein>
    <submittedName>
        <fullName evidence="2">Uncharacterized protein</fullName>
    </submittedName>
</protein>
<reference evidence="2 3" key="1">
    <citation type="journal article" date="2013" name="Genome Announc.">
        <title>Draft Genome Sequence of the Brazilian Toxic Bloom-Forming Cyanobacterium Microcystis aeruginosa Strain SPC777.</title>
        <authorList>
            <person name="Fiore M.F."/>
            <person name="Alvarenga D.O."/>
            <person name="Varani A.M."/>
            <person name="Hoff-Risseti C."/>
            <person name="Crespim E."/>
            <person name="Ramos R.T."/>
            <person name="Silva A."/>
            <person name="Schaker P.D."/>
            <person name="Heck K."/>
            <person name="Rigonato J."/>
            <person name="Schneider M.P."/>
        </authorList>
    </citation>
    <scope>NUCLEOTIDE SEQUENCE [LARGE SCALE GENOMIC DNA]</scope>
    <source>
        <strain evidence="3">SPC 777</strain>
    </source>
</reference>
<sequence>MSNQIYQEVFNVQWVRQELEKLVKVENSPADLTKLLSFLAILGFLGFAFLSFNTPEKTPNVVVTTSPSIPEICAKRDFNISLDRTIQQLQELERKQGDQFPEKCGTQLNELRLIQQAVGLAANNFVANVPGREGAFEILCKIPPTSDNFKEAQSWAKRWHNDKAWKLDIERALPDNPDCQKLIE</sequence>
<dbReference type="EMBL" id="ASZQ01000117">
    <property type="protein sequence ID" value="EPF24044.1"/>
    <property type="molecule type" value="Genomic_DNA"/>
</dbReference>
<proteinExistence type="predicted"/>
<keyword evidence="1" id="KW-0472">Membrane</keyword>
<dbReference type="Proteomes" id="UP000014617">
    <property type="component" value="Unassembled WGS sequence"/>
</dbReference>